<dbReference type="PANTHER" id="PTHR30399:SF1">
    <property type="entry name" value="UTP PYROPHOSPHATASE"/>
    <property type="match status" value="1"/>
</dbReference>
<dbReference type="Proteomes" id="UP000754226">
    <property type="component" value="Unassembled WGS sequence"/>
</dbReference>
<protein>
    <submittedName>
        <fullName evidence="2">M48 family metallopeptidase</fullName>
    </submittedName>
</protein>
<organism evidence="2 3">
    <name type="scientific">Acidaminococcus intestini</name>
    <dbReference type="NCBI Taxonomy" id="187327"/>
    <lineage>
        <taxon>Bacteria</taxon>
        <taxon>Bacillati</taxon>
        <taxon>Bacillota</taxon>
        <taxon>Negativicutes</taxon>
        <taxon>Acidaminococcales</taxon>
        <taxon>Acidaminococcaceae</taxon>
        <taxon>Acidaminococcus</taxon>
    </lineage>
</organism>
<dbReference type="InterPro" id="IPR053136">
    <property type="entry name" value="UTP_pyrophosphatase-like"/>
</dbReference>
<accession>A0A943EBK0</accession>
<dbReference type="Pfam" id="PF01863">
    <property type="entry name" value="YgjP-like"/>
    <property type="match status" value="1"/>
</dbReference>
<dbReference type="PANTHER" id="PTHR30399">
    <property type="entry name" value="UNCHARACTERIZED PROTEIN YGJP"/>
    <property type="match status" value="1"/>
</dbReference>
<evidence type="ECO:0000313" key="2">
    <source>
        <dbReference type="EMBL" id="MBS5519102.1"/>
    </source>
</evidence>
<name>A0A943EBK0_9FIRM</name>
<dbReference type="InterPro" id="IPR002725">
    <property type="entry name" value="YgjP-like_metallopeptidase"/>
</dbReference>
<gene>
    <name evidence="2" type="ORF">KHX13_02010</name>
</gene>
<dbReference type="EMBL" id="JAGZCZ010000002">
    <property type="protein sequence ID" value="MBS5519102.1"/>
    <property type="molecule type" value="Genomic_DNA"/>
</dbReference>
<sequence>MAMVSSKLVFSRRRTLALEIDREGQLIVRAPYGTPKSYIDRFIAEKKEWIESHAARMRCRRARYRALSLREGETLPILGRKVTLRMTEEKDFSIREMSGELFFPVNAAKADLQRYLCALLMEVLQRLVSRYAALMELPAPTFSLSKARTRWGSCSSRGHLRFNWHLIFCTPSAVEYVVVHELCHLFSMHHDRVFWSYVESCLPDRKVREGWLKQNQGVMEIL</sequence>
<evidence type="ECO:0000313" key="3">
    <source>
        <dbReference type="Proteomes" id="UP000754226"/>
    </source>
</evidence>
<proteinExistence type="predicted"/>
<feature type="domain" description="YgjP-like metallopeptidase" evidence="1">
    <location>
        <begin position="14"/>
        <end position="215"/>
    </location>
</feature>
<dbReference type="CDD" id="cd07344">
    <property type="entry name" value="M48_yhfN_like"/>
    <property type="match status" value="1"/>
</dbReference>
<comment type="caution">
    <text evidence="2">The sequence shown here is derived from an EMBL/GenBank/DDBJ whole genome shotgun (WGS) entry which is preliminary data.</text>
</comment>
<dbReference type="Gene3D" id="3.30.2010.10">
    <property type="entry name" value="Metalloproteases ('zincins'), catalytic domain"/>
    <property type="match status" value="1"/>
</dbReference>
<evidence type="ECO:0000259" key="1">
    <source>
        <dbReference type="Pfam" id="PF01863"/>
    </source>
</evidence>
<reference evidence="2" key="1">
    <citation type="submission" date="2021-02" db="EMBL/GenBank/DDBJ databases">
        <title>Infant gut strain persistence is associated with maternal origin, phylogeny, and functional potential including surface adhesion and iron acquisition.</title>
        <authorList>
            <person name="Lou Y.C."/>
        </authorList>
    </citation>
    <scope>NUCLEOTIDE SEQUENCE</scope>
    <source>
        <strain evidence="2">L3_106_000M1_dasL3_106_000M1_concoct_15</strain>
    </source>
</reference>
<dbReference type="AlphaFoldDB" id="A0A943EBK0"/>